<protein>
    <submittedName>
        <fullName evidence="1">Uncharacterized protein</fullName>
    </submittedName>
</protein>
<evidence type="ECO:0000313" key="2">
    <source>
        <dbReference type="Proteomes" id="UP000249661"/>
    </source>
</evidence>
<keyword evidence="2" id="KW-1185">Reference proteome</keyword>
<sequence>MAGLVSWSSASRSGTSARMSNNLKVPPVTIGCVVMGERWDLYIAHGLTDPSSQLAEVRVWGPFYRMQPAIRRIRLPWPLSRGESCLTSEVHVSTSCYTQSQGQVGGYVTRLTLEDSIDDHVYHEKAQCWLPNVELVERPKAEQARLSRTGMQ</sequence>
<name>A0ACD1H0F5_9EURO</name>
<evidence type="ECO:0000313" key="1">
    <source>
        <dbReference type="EMBL" id="RAH66873.1"/>
    </source>
</evidence>
<dbReference type="Proteomes" id="UP000249661">
    <property type="component" value="Unassembled WGS sequence"/>
</dbReference>
<dbReference type="EMBL" id="KZ824979">
    <property type="protein sequence ID" value="RAH66873.1"/>
    <property type="molecule type" value="Genomic_DNA"/>
</dbReference>
<gene>
    <name evidence="1" type="ORF">BO66DRAFT_169201</name>
</gene>
<proteinExistence type="predicted"/>
<accession>A0ACD1H0F5</accession>
<organism evidence="1 2">
    <name type="scientific">Aspergillus aculeatinus CBS 121060</name>
    <dbReference type="NCBI Taxonomy" id="1448322"/>
    <lineage>
        <taxon>Eukaryota</taxon>
        <taxon>Fungi</taxon>
        <taxon>Dikarya</taxon>
        <taxon>Ascomycota</taxon>
        <taxon>Pezizomycotina</taxon>
        <taxon>Eurotiomycetes</taxon>
        <taxon>Eurotiomycetidae</taxon>
        <taxon>Eurotiales</taxon>
        <taxon>Aspergillaceae</taxon>
        <taxon>Aspergillus</taxon>
        <taxon>Aspergillus subgen. Circumdati</taxon>
    </lineage>
</organism>
<reference evidence="1" key="1">
    <citation type="submission" date="2018-02" db="EMBL/GenBank/DDBJ databases">
        <title>The genomes of Aspergillus section Nigri reveals drivers in fungal speciation.</title>
        <authorList>
            <consortium name="DOE Joint Genome Institute"/>
            <person name="Vesth T.C."/>
            <person name="Nybo J."/>
            <person name="Theobald S."/>
            <person name="Brandl J."/>
            <person name="Frisvad J.C."/>
            <person name="Nielsen K.F."/>
            <person name="Lyhne E.K."/>
            <person name="Kogle M.E."/>
            <person name="Kuo A."/>
            <person name="Riley R."/>
            <person name="Clum A."/>
            <person name="Nolan M."/>
            <person name="Lipzen A."/>
            <person name="Salamov A."/>
            <person name="Henrissat B."/>
            <person name="Wiebenga A."/>
            <person name="De vries R.P."/>
            <person name="Grigoriev I.V."/>
            <person name="Mortensen U.H."/>
            <person name="Andersen M.R."/>
            <person name="Baker S.E."/>
        </authorList>
    </citation>
    <scope>NUCLEOTIDE SEQUENCE</scope>
    <source>
        <strain evidence="1">CBS 121060</strain>
    </source>
</reference>